<proteinExistence type="predicted"/>
<reference evidence="1" key="1">
    <citation type="submission" date="2021-02" db="EMBL/GenBank/DDBJ databases">
        <authorList>
            <person name="Nowell W R."/>
        </authorList>
    </citation>
    <scope>NUCLEOTIDE SEQUENCE</scope>
</reference>
<dbReference type="Proteomes" id="UP000663844">
    <property type="component" value="Unassembled WGS sequence"/>
</dbReference>
<organism evidence="1 2">
    <name type="scientific">Adineta steineri</name>
    <dbReference type="NCBI Taxonomy" id="433720"/>
    <lineage>
        <taxon>Eukaryota</taxon>
        <taxon>Metazoa</taxon>
        <taxon>Spiralia</taxon>
        <taxon>Gnathifera</taxon>
        <taxon>Rotifera</taxon>
        <taxon>Eurotatoria</taxon>
        <taxon>Bdelloidea</taxon>
        <taxon>Adinetida</taxon>
        <taxon>Adinetidae</taxon>
        <taxon>Adineta</taxon>
    </lineage>
</organism>
<name>A0A820M830_9BILA</name>
<gene>
    <name evidence="1" type="ORF">OXD698_LOCUS49708</name>
</gene>
<feature type="non-terminal residue" evidence="1">
    <location>
        <position position="175"/>
    </location>
</feature>
<sequence>HIEKNRNIYYQKQLANQINSQVTEIISLLTSSLNIHLNIGQSSLMNTSQSFVSLETISIASLKDRLVKQVENAQFSIPSDFILNTTSNSSISLRSKIDLLASYGNFQNTNLSRSVSLTIIDQNGNEIPFKANENNSIKLIIPRDPNILLPSMYLQNVTSINSTINNLLFNYHYIN</sequence>
<feature type="non-terminal residue" evidence="1">
    <location>
        <position position="1"/>
    </location>
</feature>
<evidence type="ECO:0000313" key="2">
    <source>
        <dbReference type="Proteomes" id="UP000663844"/>
    </source>
</evidence>
<dbReference type="AlphaFoldDB" id="A0A820M830"/>
<accession>A0A820M830</accession>
<dbReference type="EMBL" id="CAJOAZ010022748">
    <property type="protein sequence ID" value="CAF4368512.1"/>
    <property type="molecule type" value="Genomic_DNA"/>
</dbReference>
<comment type="caution">
    <text evidence="1">The sequence shown here is derived from an EMBL/GenBank/DDBJ whole genome shotgun (WGS) entry which is preliminary data.</text>
</comment>
<protein>
    <submittedName>
        <fullName evidence="1">Uncharacterized protein</fullName>
    </submittedName>
</protein>
<evidence type="ECO:0000313" key="1">
    <source>
        <dbReference type="EMBL" id="CAF4368512.1"/>
    </source>
</evidence>